<protein>
    <submittedName>
        <fullName evidence="1">Uncharacterized protein</fullName>
    </submittedName>
</protein>
<accession>A0ABV0NK26</accession>
<organism evidence="1 2">
    <name type="scientific">Goodea atripinnis</name>
    <dbReference type="NCBI Taxonomy" id="208336"/>
    <lineage>
        <taxon>Eukaryota</taxon>
        <taxon>Metazoa</taxon>
        <taxon>Chordata</taxon>
        <taxon>Craniata</taxon>
        <taxon>Vertebrata</taxon>
        <taxon>Euteleostomi</taxon>
        <taxon>Actinopterygii</taxon>
        <taxon>Neopterygii</taxon>
        <taxon>Teleostei</taxon>
        <taxon>Neoteleostei</taxon>
        <taxon>Acanthomorphata</taxon>
        <taxon>Ovalentaria</taxon>
        <taxon>Atherinomorphae</taxon>
        <taxon>Cyprinodontiformes</taxon>
        <taxon>Goodeidae</taxon>
        <taxon>Goodea</taxon>
    </lineage>
</organism>
<comment type="caution">
    <text evidence="1">The sequence shown here is derived from an EMBL/GenBank/DDBJ whole genome shotgun (WGS) entry which is preliminary data.</text>
</comment>
<evidence type="ECO:0000313" key="2">
    <source>
        <dbReference type="Proteomes" id="UP001476798"/>
    </source>
</evidence>
<reference evidence="1 2" key="1">
    <citation type="submission" date="2021-06" db="EMBL/GenBank/DDBJ databases">
        <authorList>
            <person name="Palmer J.M."/>
        </authorList>
    </citation>
    <scope>NUCLEOTIDE SEQUENCE [LARGE SCALE GENOMIC DNA]</scope>
    <source>
        <strain evidence="1 2">GA_2019</strain>
        <tissue evidence="1">Muscle</tissue>
    </source>
</reference>
<sequence>RDLRATRPSLPRFLQHFALSSISHEPILYDHLEALFPSAELRNKAHQKGDKQLVRSANPTAAFILAERGAVTRCRGRFFSGSGTVIVTQQRIAFSRPLERPLFVSRCKGEVEKKLPTPSFLNSYM</sequence>
<dbReference type="EMBL" id="JAHRIO010040219">
    <property type="protein sequence ID" value="MEQ2170923.1"/>
    <property type="molecule type" value="Genomic_DNA"/>
</dbReference>
<name>A0ABV0NK26_9TELE</name>
<proteinExistence type="predicted"/>
<dbReference type="Proteomes" id="UP001476798">
    <property type="component" value="Unassembled WGS sequence"/>
</dbReference>
<evidence type="ECO:0000313" key="1">
    <source>
        <dbReference type="EMBL" id="MEQ2170923.1"/>
    </source>
</evidence>
<feature type="non-terminal residue" evidence="1">
    <location>
        <position position="1"/>
    </location>
</feature>
<keyword evidence="2" id="KW-1185">Reference proteome</keyword>
<gene>
    <name evidence="1" type="ORF">GOODEAATRI_005293</name>
</gene>